<organism evidence="3 4">
    <name type="scientific">Candidatus Phycosocius bacilliformis</name>
    <dbReference type="NCBI Taxonomy" id="1445552"/>
    <lineage>
        <taxon>Bacteria</taxon>
        <taxon>Pseudomonadati</taxon>
        <taxon>Pseudomonadota</taxon>
        <taxon>Alphaproteobacteria</taxon>
        <taxon>Caulobacterales</taxon>
        <taxon>Caulobacterales incertae sedis</taxon>
        <taxon>Candidatus Phycosocius</taxon>
    </lineage>
</organism>
<dbReference type="RefSeq" id="WP_108984105.1">
    <property type="nucleotide sequence ID" value="NZ_BFBR01000002.1"/>
</dbReference>
<sequence length="448" mass="49260">MKIAIIGSGITGMSAAWALKDAHEVTLFEKDARLGGHSNTVNVDYDGKRIDVDTGFIVYNALNYPNLIALFDALGVATQQSDMSFSVRDGRPGSEWGSDGAPGYFAWKRNMLDLNHWALLGDMLRFNAQAQKDVGNPRLQSLSLGAYCRELGLSQRFLERYLVPMGAAIWSTPEKDMLDYPAASFVRFFNNHRLVHFERPNWRTVTGGSRRYVEKFAAALGDRVQLQSPVSQVRRDTQGVDVTIAGQVHRFDQVILACHSDEALALLGDPSASENAILGAIGYAPNEAVLHRDDGFMPVRKAAWASWNVSRGDPAAPIELTYWMNRLQGLDPACPLFVTLNPARPIDPAKVFARFQYAHPQFDGPAADAQRQIWSIQGVNRTWFAGAWQGYGFHEDGLRAGLRVALKLGGHVAWTFVDDDIVRDLAPDAAHSPSSGSSQVAEESEAAS</sequence>
<name>A0A2P2E852_9PROT</name>
<feature type="compositionally biased region" description="Low complexity" evidence="1">
    <location>
        <begin position="432"/>
        <end position="441"/>
    </location>
</feature>
<dbReference type="Proteomes" id="UP000245086">
    <property type="component" value="Unassembled WGS sequence"/>
</dbReference>
<gene>
    <name evidence="3" type="ORF">PbB2_00905</name>
</gene>
<reference evidence="3 4" key="1">
    <citation type="journal article" date="2018" name="Genome Announc.">
        <title>Draft Genome Sequence of "Candidatus Phycosocius bacilliformis," an Alphaproteobacterial Ectosymbiont of the Hydrocarbon-Producing Green Alga Botryococcus braunii.</title>
        <authorList>
            <person name="Tanabe Y."/>
            <person name="Yamaguchi H."/>
            <person name="Watanabe M.M."/>
        </authorList>
    </citation>
    <scope>NUCLEOTIDE SEQUENCE [LARGE SCALE GENOMIC DNA]</scope>
    <source>
        <strain evidence="3 4">BOTRYCO-2</strain>
    </source>
</reference>
<dbReference type="Pfam" id="PF01593">
    <property type="entry name" value="Amino_oxidase"/>
    <property type="match status" value="1"/>
</dbReference>
<dbReference type="PANTHER" id="PTHR42923:SF17">
    <property type="entry name" value="AMINE OXIDASE DOMAIN-CONTAINING PROTEIN"/>
    <property type="match status" value="1"/>
</dbReference>
<dbReference type="Gene3D" id="3.50.50.60">
    <property type="entry name" value="FAD/NAD(P)-binding domain"/>
    <property type="match status" value="1"/>
</dbReference>
<keyword evidence="4" id="KW-1185">Reference proteome</keyword>
<proteinExistence type="predicted"/>
<dbReference type="EMBL" id="BFBR01000002">
    <property type="protein sequence ID" value="GBF57240.1"/>
    <property type="molecule type" value="Genomic_DNA"/>
</dbReference>
<dbReference type="SUPFAM" id="SSF51905">
    <property type="entry name" value="FAD/NAD(P)-binding domain"/>
    <property type="match status" value="1"/>
</dbReference>
<accession>A0A2P2E852</accession>
<dbReference type="InterPro" id="IPR050464">
    <property type="entry name" value="Zeta_carotene_desat/Oxidored"/>
</dbReference>
<dbReference type="InterPro" id="IPR002937">
    <property type="entry name" value="Amino_oxidase"/>
</dbReference>
<dbReference type="InterPro" id="IPR036188">
    <property type="entry name" value="FAD/NAD-bd_sf"/>
</dbReference>
<dbReference type="PANTHER" id="PTHR42923">
    <property type="entry name" value="PROTOPORPHYRINOGEN OXIDASE"/>
    <property type="match status" value="1"/>
</dbReference>
<evidence type="ECO:0000313" key="4">
    <source>
        <dbReference type="Proteomes" id="UP000245086"/>
    </source>
</evidence>
<evidence type="ECO:0000256" key="1">
    <source>
        <dbReference type="SAM" id="MobiDB-lite"/>
    </source>
</evidence>
<protein>
    <recommendedName>
        <fullName evidence="2">Amine oxidase domain-containing protein</fullName>
    </recommendedName>
</protein>
<dbReference type="AlphaFoldDB" id="A0A2P2E852"/>
<feature type="domain" description="Amine oxidase" evidence="2">
    <location>
        <begin position="10"/>
        <end position="272"/>
    </location>
</feature>
<comment type="caution">
    <text evidence="3">The sequence shown here is derived from an EMBL/GenBank/DDBJ whole genome shotgun (WGS) entry which is preliminary data.</text>
</comment>
<dbReference type="GO" id="GO:0016491">
    <property type="term" value="F:oxidoreductase activity"/>
    <property type="evidence" value="ECO:0007669"/>
    <property type="project" value="InterPro"/>
</dbReference>
<evidence type="ECO:0000313" key="3">
    <source>
        <dbReference type="EMBL" id="GBF57240.1"/>
    </source>
</evidence>
<feature type="region of interest" description="Disordered" evidence="1">
    <location>
        <begin position="428"/>
        <end position="448"/>
    </location>
</feature>
<dbReference type="OrthoDB" id="20837at2"/>
<evidence type="ECO:0000259" key="2">
    <source>
        <dbReference type="Pfam" id="PF01593"/>
    </source>
</evidence>